<organism evidence="2 3">
    <name type="scientific">Saccharothrix coeruleofusca</name>
    <dbReference type="NCBI Taxonomy" id="33919"/>
    <lineage>
        <taxon>Bacteria</taxon>
        <taxon>Bacillati</taxon>
        <taxon>Actinomycetota</taxon>
        <taxon>Actinomycetes</taxon>
        <taxon>Pseudonocardiales</taxon>
        <taxon>Pseudonocardiaceae</taxon>
        <taxon>Saccharothrix</taxon>
    </lineage>
</organism>
<evidence type="ECO:0008006" key="4">
    <source>
        <dbReference type="Google" id="ProtNLM"/>
    </source>
</evidence>
<feature type="coiled-coil region" evidence="1">
    <location>
        <begin position="121"/>
        <end position="187"/>
    </location>
</feature>
<feature type="coiled-coil region" evidence="1">
    <location>
        <begin position="46"/>
        <end position="80"/>
    </location>
</feature>
<reference evidence="2" key="1">
    <citation type="journal article" date="2014" name="Int. J. Syst. Evol. Microbiol.">
        <title>Complete genome sequence of Corynebacterium casei LMG S-19264T (=DSM 44701T), isolated from a smear-ripened cheese.</title>
        <authorList>
            <consortium name="US DOE Joint Genome Institute (JGI-PGF)"/>
            <person name="Walter F."/>
            <person name="Albersmeier A."/>
            <person name="Kalinowski J."/>
            <person name="Ruckert C."/>
        </authorList>
    </citation>
    <scope>NUCLEOTIDE SEQUENCE</scope>
    <source>
        <strain evidence="2">JCM 3313</strain>
    </source>
</reference>
<dbReference type="EMBL" id="BMRG01000012">
    <property type="protein sequence ID" value="GGP70991.1"/>
    <property type="molecule type" value="Genomic_DNA"/>
</dbReference>
<gene>
    <name evidence="2" type="ORF">GCM10010185_50010</name>
</gene>
<keyword evidence="1" id="KW-0175">Coiled coil</keyword>
<name>A0A918EF25_9PSEU</name>
<sequence>MALDPREELLPLRTDFDLAWRGYDRGQVQHYVRAAEADLRLLAADRDAAVARAEDLARQLEQARSQVHELTGKVDRLCRTPVDPDALSDRLRRMVELAHAEAAEVTAQARAAAEQTWTAANQAADRMRRRAEHLVAELEQRRRELEAEQRDLLARAHQQAQAVTGQAERRRRELDEQAARLREQVRQDFELAMTARRAEAARRAEELESAARARADQVVHDAEEHARRVVAEAQRRVDELRERRSRISDELRLAQQVLAGAAPLLEPLPEEELPELLPGELLSERSAPALELVVGDAEVAA</sequence>
<accession>A0A918EF25</accession>
<protein>
    <recommendedName>
        <fullName evidence="4">DivIVA protein</fullName>
    </recommendedName>
</protein>
<comment type="caution">
    <text evidence="2">The sequence shown here is derived from an EMBL/GenBank/DDBJ whole genome shotgun (WGS) entry which is preliminary data.</text>
</comment>
<reference evidence="2" key="2">
    <citation type="submission" date="2020-09" db="EMBL/GenBank/DDBJ databases">
        <authorList>
            <person name="Sun Q."/>
            <person name="Ohkuma M."/>
        </authorList>
    </citation>
    <scope>NUCLEOTIDE SEQUENCE</scope>
    <source>
        <strain evidence="2">JCM 3313</strain>
    </source>
</reference>
<keyword evidence="3" id="KW-1185">Reference proteome</keyword>
<evidence type="ECO:0000313" key="2">
    <source>
        <dbReference type="EMBL" id="GGP70991.1"/>
    </source>
</evidence>
<feature type="coiled-coil region" evidence="1">
    <location>
        <begin position="223"/>
        <end position="257"/>
    </location>
</feature>
<proteinExistence type="predicted"/>
<evidence type="ECO:0000313" key="3">
    <source>
        <dbReference type="Proteomes" id="UP000639606"/>
    </source>
</evidence>
<dbReference type="RefSeq" id="WP_189225756.1">
    <property type="nucleotide sequence ID" value="NZ_BMRG01000012.1"/>
</dbReference>
<dbReference type="AlphaFoldDB" id="A0A918EF25"/>
<dbReference type="Proteomes" id="UP000639606">
    <property type="component" value="Unassembled WGS sequence"/>
</dbReference>
<evidence type="ECO:0000256" key="1">
    <source>
        <dbReference type="SAM" id="Coils"/>
    </source>
</evidence>